<accession>A0A0A9AB32</accession>
<reference evidence="2" key="1">
    <citation type="submission" date="2014-09" db="EMBL/GenBank/DDBJ databases">
        <authorList>
            <person name="Magalhaes I.L.F."/>
            <person name="Oliveira U."/>
            <person name="Santos F.R."/>
            <person name="Vidigal T.H.D.A."/>
            <person name="Brescovit A.D."/>
            <person name="Santos A.J."/>
        </authorList>
    </citation>
    <scope>NUCLEOTIDE SEQUENCE</scope>
    <source>
        <tissue evidence="2">Shoot tissue taken approximately 20 cm above the soil surface</tissue>
    </source>
</reference>
<evidence type="ECO:0000256" key="1">
    <source>
        <dbReference type="SAM" id="MobiDB-lite"/>
    </source>
</evidence>
<sequence>MNNSRQRRGVSSSGDPRAGPAEPTRSTAGLFKVRKLRESFTFFFSLKTIEEEEALDPIRQSLSLLLLLPGPATLSSCDLRGGIA</sequence>
<organism evidence="2">
    <name type="scientific">Arundo donax</name>
    <name type="common">Giant reed</name>
    <name type="synonym">Donax arundinaceus</name>
    <dbReference type="NCBI Taxonomy" id="35708"/>
    <lineage>
        <taxon>Eukaryota</taxon>
        <taxon>Viridiplantae</taxon>
        <taxon>Streptophyta</taxon>
        <taxon>Embryophyta</taxon>
        <taxon>Tracheophyta</taxon>
        <taxon>Spermatophyta</taxon>
        <taxon>Magnoliopsida</taxon>
        <taxon>Liliopsida</taxon>
        <taxon>Poales</taxon>
        <taxon>Poaceae</taxon>
        <taxon>PACMAD clade</taxon>
        <taxon>Arundinoideae</taxon>
        <taxon>Arundineae</taxon>
        <taxon>Arundo</taxon>
    </lineage>
</organism>
<feature type="region of interest" description="Disordered" evidence="1">
    <location>
        <begin position="1"/>
        <end position="28"/>
    </location>
</feature>
<dbReference type="AlphaFoldDB" id="A0A0A9AB32"/>
<reference evidence="2" key="2">
    <citation type="journal article" date="2015" name="Data Brief">
        <title>Shoot transcriptome of the giant reed, Arundo donax.</title>
        <authorList>
            <person name="Barrero R.A."/>
            <person name="Guerrero F.D."/>
            <person name="Moolhuijzen P."/>
            <person name="Goolsby J.A."/>
            <person name="Tidwell J."/>
            <person name="Bellgard S.E."/>
            <person name="Bellgard M.I."/>
        </authorList>
    </citation>
    <scope>NUCLEOTIDE SEQUENCE</scope>
    <source>
        <tissue evidence="2">Shoot tissue taken approximately 20 cm above the soil surface</tissue>
    </source>
</reference>
<protein>
    <submittedName>
        <fullName evidence="2">Uncharacterized protein</fullName>
    </submittedName>
</protein>
<name>A0A0A9AB32_ARUDO</name>
<evidence type="ECO:0000313" key="2">
    <source>
        <dbReference type="EMBL" id="JAD47108.1"/>
    </source>
</evidence>
<proteinExistence type="predicted"/>
<dbReference type="EMBL" id="GBRH01250787">
    <property type="protein sequence ID" value="JAD47108.1"/>
    <property type="molecule type" value="Transcribed_RNA"/>
</dbReference>